<dbReference type="EMBL" id="GBXM01102972">
    <property type="protein sequence ID" value="JAH05605.1"/>
    <property type="molecule type" value="Transcribed_RNA"/>
</dbReference>
<proteinExistence type="predicted"/>
<reference evidence="1" key="2">
    <citation type="journal article" date="2015" name="Fish Shellfish Immunol.">
        <title>Early steps in the European eel (Anguilla anguilla)-Vibrio vulnificus interaction in the gills: Role of the RtxA13 toxin.</title>
        <authorList>
            <person name="Callol A."/>
            <person name="Pajuelo D."/>
            <person name="Ebbesson L."/>
            <person name="Teles M."/>
            <person name="MacKenzie S."/>
            <person name="Amaro C."/>
        </authorList>
    </citation>
    <scope>NUCLEOTIDE SEQUENCE</scope>
</reference>
<sequence length="48" mass="5945">MTQRTNTEIIVASSIWRQRQLSFRQVSSIVKRNWIFLSWFMFRRQAHC</sequence>
<name>A0A0E9PND9_ANGAN</name>
<accession>A0A0E9PND9</accession>
<protein>
    <submittedName>
        <fullName evidence="1">Uncharacterized protein</fullName>
    </submittedName>
</protein>
<evidence type="ECO:0000313" key="1">
    <source>
        <dbReference type="EMBL" id="JAH05605.1"/>
    </source>
</evidence>
<organism evidence="1">
    <name type="scientific">Anguilla anguilla</name>
    <name type="common">European freshwater eel</name>
    <name type="synonym">Muraena anguilla</name>
    <dbReference type="NCBI Taxonomy" id="7936"/>
    <lineage>
        <taxon>Eukaryota</taxon>
        <taxon>Metazoa</taxon>
        <taxon>Chordata</taxon>
        <taxon>Craniata</taxon>
        <taxon>Vertebrata</taxon>
        <taxon>Euteleostomi</taxon>
        <taxon>Actinopterygii</taxon>
        <taxon>Neopterygii</taxon>
        <taxon>Teleostei</taxon>
        <taxon>Anguilliformes</taxon>
        <taxon>Anguillidae</taxon>
        <taxon>Anguilla</taxon>
    </lineage>
</organism>
<dbReference type="AlphaFoldDB" id="A0A0E9PND9"/>
<reference evidence="1" key="1">
    <citation type="submission" date="2014-11" db="EMBL/GenBank/DDBJ databases">
        <authorList>
            <person name="Amaro Gonzalez C."/>
        </authorList>
    </citation>
    <scope>NUCLEOTIDE SEQUENCE</scope>
</reference>